<proteinExistence type="predicted"/>
<dbReference type="EMBL" id="MN739057">
    <property type="protein sequence ID" value="QHS86506.1"/>
    <property type="molecule type" value="Genomic_DNA"/>
</dbReference>
<protein>
    <submittedName>
        <fullName evidence="1">Uncharacterized protein</fullName>
    </submittedName>
</protein>
<dbReference type="AlphaFoldDB" id="A0A6C0B381"/>
<organism evidence="1">
    <name type="scientific">viral metagenome</name>
    <dbReference type="NCBI Taxonomy" id="1070528"/>
    <lineage>
        <taxon>unclassified sequences</taxon>
        <taxon>metagenomes</taxon>
        <taxon>organismal metagenomes</taxon>
    </lineage>
</organism>
<accession>A0A6C0B381</accession>
<reference evidence="1" key="1">
    <citation type="journal article" date="2020" name="Nature">
        <title>Giant virus diversity and host interactions through global metagenomics.</title>
        <authorList>
            <person name="Schulz F."/>
            <person name="Roux S."/>
            <person name="Paez-Espino D."/>
            <person name="Jungbluth S."/>
            <person name="Walsh D.A."/>
            <person name="Denef V.J."/>
            <person name="McMahon K.D."/>
            <person name="Konstantinidis K.T."/>
            <person name="Eloe-Fadrosh E.A."/>
            <person name="Kyrpides N.C."/>
            <person name="Woyke T."/>
        </authorList>
    </citation>
    <scope>NUCLEOTIDE SEQUENCE</scope>
    <source>
        <strain evidence="1">GVMAG-M-3300009187-29</strain>
    </source>
</reference>
<name>A0A6C0B381_9ZZZZ</name>
<sequence length="90" mass="10762">MNALCIPRMENTIPKEYILKTFIKLKIGSIEQISEIPLHNDNKHKRVIIKVRWSEENENAQNIITRLSNKETVKIVHEFPWFWRVVAKNH</sequence>
<evidence type="ECO:0000313" key="1">
    <source>
        <dbReference type="EMBL" id="QHS86506.1"/>
    </source>
</evidence>